<name>A0A5E4R5H3_9NEOP</name>
<protein>
    <submittedName>
        <fullName evidence="3">Uncharacterized protein</fullName>
    </submittedName>
</protein>
<dbReference type="EMBL" id="FZQP02006926">
    <property type="protein sequence ID" value="VVD05055.1"/>
    <property type="molecule type" value="Genomic_DNA"/>
</dbReference>
<evidence type="ECO:0000313" key="4">
    <source>
        <dbReference type="Proteomes" id="UP000324832"/>
    </source>
</evidence>
<feature type="region of interest" description="Disordered" evidence="1">
    <location>
        <begin position="79"/>
        <end position="101"/>
    </location>
</feature>
<feature type="compositionally biased region" description="Polar residues" evidence="1">
    <location>
        <begin position="219"/>
        <end position="244"/>
    </location>
</feature>
<dbReference type="Proteomes" id="UP000324832">
    <property type="component" value="Unassembled WGS sequence"/>
</dbReference>
<gene>
    <name evidence="3" type="ORF">LSINAPIS_LOCUS14673</name>
</gene>
<feature type="compositionally biased region" description="Polar residues" evidence="1">
    <location>
        <begin position="251"/>
        <end position="269"/>
    </location>
</feature>
<feature type="signal peptide" evidence="2">
    <location>
        <begin position="1"/>
        <end position="18"/>
    </location>
</feature>
<evidence type="ECO:0000256" key="1">
    <source>
        <dbReference type="SAM" id="MobiDB-lite"/>
    </source>
</evidence>
<keyword evidence="4" id="KW-1185">Reference proteome</keyword>
<accession>A0A5E4R5H3</accession>
<keyword evidence="2" id="KW-0732">Signal</keyword>
<feature type="chain" id="PRO_5022694109" evidence="2">
    <location>
        <begin position="19"/>
        <end position="269"/>
    </location>
</feature>
<organism evidence="3 4">
    <name type="scientific">Leptidea sinapis</name>
    <dbReference type="NCBI Taxonomy" id="189913"/>
    <lineage>
        <taxon>Eukaryota</taxon>
        <taxon>Metazoa</taxon>
        <taxon>Ecdysozoa</taxon>
        <taxon>Arthropoda</taxon>
        <taxon>Hexapoda</taxon>
        <taxon>Insecta</taxon>
        <taxon>Pterygota</taxon>
        <taxon>Neoptera</taxon>
        <taxon>Endopterygota</taxon>
        <taxon>Lepidoptera</taxon>
        <taxon>Glossata</taxon>
        <taxon>Ditrysia</taxon>
        <taxon>Papilionoidea</taxon>
        <taxon>Pieridae</taxon>
        <taxon>Dismorphiinae</taxon>
        <taxon>Leptidea</taxon>
    </lineage>
</organism>
<reference evidence="3 4" key="1">
    <citation type="submission" date="2017-07" db="EMBL/GenBank/DDBJ databases">
        <authorList>
            <person name="Talla V."/>
            <person name="Backstrom N."/>
        </authorList>
    </citation>
    <scope>NUCLEOTIDE SEQUENCE [LARGE SCALE GENOMIC DNA]</scope>
</reference>
<evidence type="ECO:0000256" key="2">
    <source>
        <dbReference type="SAM" id="SignalP"/>
    </source>
</evidence>
<evidence type="ECO:0000313" key="3">
    <source>
        <dbReference type="EMBL" id="VVD05055.1"/>
    </source>
</evidence>
<proteinExistence type="predicted"/>
<sequence length="269" mass="30239">MATRELFILILSVAIVFASESEDVEQKKRGAGKPNVLNSIPTGAQKTDYSYNFYSQNPITQNSGQNYQVPNSFYPNQANQFYTSNSQDSSHANPSTATNAPQVPQYIPINFVPNSVYQPKYQIVPSKSNGNIQLLLQPSPFPSSQIYPQMVISPNANVGQNPVVMPQNQFNFPHYQLPAFGHPFISQPSMFLYPHMSPQFLNNPGYSVQPQSVYYPVNQQGKQQQTYTSTNSNEYDKTQSQTSAAKEENDISNQNADYNTSFRNTYTKL</sequence>
<dbReference type="AlphaFoldDB" id="A0A5E4R5H3"/>
<feature type="region of interest" description="Disordered" evidence="1">
    <location>
        <begin position="219"/>
        <end position="269"/>
    </location>
</feature>